<evidence type="ECO:0000313" key="3">
    <source>
        <dbReference type="Proteomes" id="UP000229329"/>
    </source>
</evidence>
<feature type="signal peptide" evidence="1">
    <location>
        <begin position="1"/>
        <end position="23"/>
    </location>
</feature>
<accession>A0A2M8RZG3</accession>
<feature type="chain" id="PRO_5014935260" evidence="1">
    <location>
        <begin position="24"/>
        <end position="233"/>
    </location>
</feature>
<dbReference type="AlphaFoldDB" id="A0A2M8RZG3"/>
<sequence length="233" mass="27500">MMKMLKFLGINILSLFFSTLSFADVSKAENIQSDYIDIDRVTAKQAYQFTRQDVEVVKKLIYSSLAILEQKSTIYRELAKLGKSFEGGENVPKKWSEPITSGGIRTRYIFREATAEQPEIWGIYGSYLKKRLRQKRWDYASIGIFVDDYGQATDFLDSDFEEFDLVFKEKVDPQSLSDYYRQTYTKGQCYMLYQFARFVGKEEYHFYFCVNQDNYDENAKYPNKWGSLVIELW</sequence>
<keyword evidence="1" id="KW-0732">Signal</keyword>
<dbReference type="Proteomes" id="UP000229329">
    <property type="component" value="Unassembled WGS sequence"/>
</dbReference>
<proteinExistence type="predicted"/>
<evidence type="ECO:0000313" key="2">
    <source>
        <dbReference type="EMBL" id="PJG84281.1"/>
    </source>
</evidence>
<organism evidence="2 3">
    <name type="scientific">Conservatibacter flavescens</name>
    <dbReference type="NCBI Taxonomy" id="28161"/>
    <lineage>
        <taxon>Bacteria</taxon>
        <taxon>Pseudomonadati</taxon>
        <taxon>Pseudomonadota</taxon>
        <taxon>Gammaproteobacteria</taxon>
        <taxon>Pasteurellales</taxon>
        <taxon>Pasteurellaceae</taxon>
        <taxon>Conservatibacter</taxon>
    </lineage>
</organism>
<dbReference type="EMBL" id="PHHA01000041">
    <property type="protein sequence ID" value="PJG84281.1"/>
    <property type="molecule type" value="Genomic_DNA"/>
</dbReference>
<name>A0A2M8RZG3_9PAST</name>
<protein>
    <submittedName>
        <fullName evidence="2">Uncharacterized protein</fullName>
    </submittedName>
</protein>
<keyword evidence="3" id="KW-1185">Reference proteome</keyword>
<dbReference type="RefSeq" id="WP_100289827.1">
    <property type="nucleotide sequence ID" value="NZ_PHHA01000041.1"/>
</dbReference>
<evidence type="ECO:0000256" key="1">
    <source>
        <dbReference type="SAM" id="SignalP"/>
    </source>
</evidence>
<comment type="caution">
    <text evidence="2">The sequence shown here is derived from an EMBL/GenBank/DDBJ whole genome shotgun (WGS) entry which is preliminary data.</text>
</comment>
<gene>
    <name evidence="2" type="ORF">CVP05_12150</name>
</gene>
<reference evidence="2 3" key="1">
    <citation type="submission" date="2017-11" db="EMBL/GenBank/DDBJ databases">
        <title>Reclassification of Bisgaard taxon 7 as Conservatibacter flavescens gen. nov., sp. nov.</title>
        <authorList>
            <person name="Christensen H."/>
        </authorList>
    </citation>
    <scope>NUCLEOTIDE SEQUENCE [LARGE SCALE GENOMIC DNA]</scope>
    <source>
        <strain evidence="2 3">7_4</strain>
    </source>
</reference>